<feature type="compositionally biased region" description="Polar residues" evidence="1">
    <location>
        <begin position="220"/>
        <end position="237"/>
    </location>
</feature>
<dbReference type="Proteomes" id="UP000756132">
    <property type="component" value="Chromosome 4"/>
</dbReference>
<sequence>MSQQQQMAMQPQMGAGGPVNAPTPTNNAEKDPVKQLNTAIYDYLLCREKYEAARAVKDAFSGEMQDLGDQIKQSPNQRQANGVDGMDIDSKDHTSNLHPGIAKRPAGLPAPPPLSTEDGPFLQDWFTMFWDLFSANRQRGRPNTINYVGQQRAAQKMRTGLMGMDPNAAQRGYMMNNGQDLRQQVMKNGMAGNPQAQAQLAKMRQMQGPNPGQQGEAMQRQGSQVDMNAARSNSPNTGGDAPSPKRQRIEGSMSQARPGQPGQMPGGNQVGSPSNIPTSHDVISAHTRELLRERNIDPNSISQETLQKMSAQPTNIQAKSVEVYSQAMQQQMQGLMQRTGSNMNVSKGMPPNPQMGPGGAQSSPMNQQSMDNQNDFYQQQQQQRMNMPQNGAAVTAAGPQGANNGNHALQDYQMQLMLLEQQNKKRLLMARQEQDSMSHPPGVPGPNGGQFAPGMSPQGSRTGDPSPNPNDMQRGTPNVKKMGGSPNGDMNARGSPTPNMMDPAMNPAMRAQVVMGPNGQQMMRPPSSHPIAQMSPAQIEMMRQSGQMMPNGPQYPGPQGPGGQMMPGQQPGQPGQPPSMTPRQGHMPPPPAPAAGPGGTNPSSPAQQPAPPTPNQANKAKPGAKKEAANKKAAPNKKGQAGGNDNADANAPPTPTPQAPQTPQNAASFNQNKNMAMANGVPGAGQPPNTGQPGAPPVQQPGTDMNGQPFGNLGGNDDGFGPMDFASLDTGDVLDNFDFDSFLNSNGDNDLGGFDANFAFGDGQELDIGGN</sequence>
<dbReference type="AlphaFoldDB" id="A0A9Q8P828"/>
<dbReference type="RefSeq" id="XP_047761014.1">
    <property type="nucleotide sequence ID" value="XM_047903714.1"/>
</dbReference>
<feature type="region of interest" description="Disordered" evidence="1">
    <location>
        <begin position="542"/>
        <end position="724"/>
    </location>
</feature>
<dbReference type="GeneID" id="71984444"/>
<dbReference type="EMBL" id="CP090166">
    <property type="protein sequence ID" value="UJO16648.1"/>
    <property type="molecule type" value="Genomic_DNA"/>
</dbReference>
<evidence type="ECO:0000313" key="2">
    <source>
        <dbReference type="EMBL" id="UJO16648.1"/>
    </source>
</evidence>
<evidence type="ECO:0000256" key="1">
    <source>
        <dbReference type="SAM" id="MobiDB-lite"/>
    </source>
</evidence>
<feature type="region of interest" description="Disordered" evidence="1">
    <location>
        <begin position="193"/>
        <end position="280"/>
    </location>
</feature>
<accession>A0A9Q8P828</accession>
<feature type="compositionally biased region" description="Low complexity" evidence="1">
    <location>
        <begin position="631"/>
        <end position="651"/>
    </location>
</feature>
<name>A0A9Q8P828_PASFU</name>
<feature type="region of interest" description="Disordered" evidence="1">
    <location>
        <begin position="1"/>
        <end position="31"/>
    </location>
</feature>
<feature type="region of interest" description="Disordered" evidence="1">
    <location>
        <begin position="72"/>
        <end position="116"/>
    </location>
</feature>
<evidence type="ECO:0000313" key="3">
    <source>
        <dbReference type="Proteomes" id="UP000756132"/>
    </source>
</evidence>
<dbReference type="KEGG" id="ffu:CLAFUR5_04566"/>
<organism evidence="2 3">
    <name type="scientific">Passalora fulva</name>
    <name type="common">Tomato leaf mold</name>
    <name type="synonym">Cladosporium fulvum</name>
    <dbReference type="NCBI Taxonomy" id="5499"/>
    <lineage>
        <taxon>Eukaryota</taxon>
        <taxon>Fungi</taxon>
        <taxon>Dikarya</taxon>
        <taxon>Ascomycota</taxon>
        <taxon>Pezizomycotina</taxon>
        <taxon>Dothideomycetes</taxon>
        <taxon>Dothideomycetidae</taxon>
        <taxon>Mycosphaerellales</taxon>
        <taxon>Mycosphaerellaceae</taxon>
        <taxon>Fulvia</taxon>
    </lineage>
</organism>
<keyword evidence="3" id="KW-1185">Reference proteome</keyword>
<dbReference type="OrthoDB" id="5600002at2759"/>
<protein>
    <submittedName>
        <fullName evidence="2">Transcriptional activator somA</fullName>
    </submittedName>
</protein>
<feature type="compositionally biased region" description="Low complexity" evidence="1">
    <location>
        <begin position="1"/>
        <end position="13"/>
    </location>
</feature>
<feature type="compositionally biased region" description="Polar residues" evidence="1">
    <location>
        <begin position="457"/>
        <end position="476"/>
    </location>
</feature>
<proteinExistence type="predicted"/>
<dbReference type="OMA" id="NMAPHFF"/>
<gene>
    <name evidence="2" type="ORF">CLAFUR5_04566</name>
</gene>
<feature type="region of interest" description="Disordered" evidence="1">
    <location>
        <begin position="431"/>
        <end position="504"/>
    </location>
</feature>
<reference evidence="2" key="2">
    <citation type="journal article" date="2022" name="Microb. Genom.">
        <title>A chromosome-scale genome assembly of the tomato pathogen Cladosporium fulvum reveals a compartmentalized genome architecture and the presence of a dispensable chromosome.</title>
        <authorList>
            <person name="Zaccaron A.Z."/>
            <person name="Chen L.H."/>
            <person name="Samaras A."/>
            <person name="Stergiopoulos I."/>
        </authorList>
    </citation>
    <scope>NUCLEOTIDE SEQUENCE</scope>
    <source>
        <strain evidence="2">Race5_Kim</strain>
    </source>
</reference>
<reference evidence="2" key="1">
    <citation type="submission" date="2021-12" db="EMBL/GenBank/DDBJ databases">
        <authorList>
            <person name="Zaccaron A."/>
            <person name="Stergiopoulos I."/>
        </authorList>
    </citation>
    <scope>NUCLEOTIDE SEQUENCE</scope>
    <source>
        <strain evidence="2">Race5_Kim</strain>
    </source>
</reference>